<feature type="transmembrane region" description="Helical" evidence="2">
    <location>
        <begin position="111"/>
        <end position="131"/>
    </location>
</feature>
<evidence type="ECO:0000256" key="1">
    <source>
        <dbReference type="SAM" id="MobiDB-lite"/>
    </source>
</evidence>
<reference evidence="3" key="1">
    <citation type="submission" date="2021-01" db="EMBL/GenBank/DDBJ databases">
        <authorList>
            <person name="Corre E."/>
            <person name="Pelletier E."/>
            <person name="Niang G."/>
            <person name="Scheremetjew M."/>
            <person name="Finn R."/>
            <person name="Kale V."/>
            <person name="Holt S."/>
            <person name="Cochrane G."/>
            <person name="Meng A."/>
            <person name="Brown T."/>
            <person name="Cohen L."/>
        </authorList>
    </citation>
    <scope>NUCLEOTIDE SEQUENCE</scope>
    <source>
        <strain evidence="3">CCMP219</strain>
    </source>
</reference>
<dbReference type="PANTHER" id="PTHR31876">
    <property type="entry name" value="COV-LIKE PROTEIN 1"/>
    <property type="match status" value="1"/>
</dbReference>
<feature type="compositionally biased region" description="Gly residues" evidence="1">
    <location>
        <begin position="15"/>
        <end position="24"/>
    </location>
</feature>
<evidence type="ECO:0000256" key="2">
    <source>
        <dbReference type="SAM" id="Phobius"/>
    </source>
</evidence>
<keyword evidence="2" id="KW-0472">Membrane</keyword>
<dbReference type="Pfam" id="PF04367">
    <property type="entry name" value="DUF502"/>
    <property type="match status" value="1"/>
</dbReference>
<feature type="transmembrane region" description="Helical" evidence="2">
    <location>
        <begin position="137"/>
        <end position="153"/>
    </location>
</feature>
<organism evidence="3">
    <name type="scientific">Chlamydomonas euryale</name>
    <dbReference type="NCBI Taxonomy" id="1486919"/>
    <lineage>
        <taxon>Eukaryota</taxon>
        <taxon>Viridiplantae</taxon>
        <taxon>Chlorophyta</taxon>
        <taxon>core chlorophytes</taxon>
        <taxon>Chlorophyceae</taxon>
        <taxon>CS clade</taxon>
        <taxon>Chlamydomonadales</taxon>
        <taxon>Chlamydomonadaceae</taxon>
        <taxon>Chlamydomonas</taxon>
    </lineage>
</organism>
<feature type="transmembrane region" description="Helical" evidence="2">
    <location>
        <begin position="78"/>
        <end position="99"/>
    </location>
</feature>
<feature type="region of interest" description="Disordered" evidence="1">
    <location>
        <begin position="1"/>
        <end position="27"/>
    </location>
</feature>
<gene>
    <name evidence="3" type="ORF">CEUR00632_LOCUS3676</name>
</gene>
<name>A0A7R9V394_9CHLO</name>
<accession>A0A7R9V394</accession>
<sequence length="274" mass="29850">MEARFPGEATPMLHLGGGHGGSARRGGTLDEDIEVNTSASGSGVLDSPLRRTMSIAGRAAGGRVAFTTLLHSWVSRKFAVGCAILFPVAVTVWITWWFLEFFDSIFSPIYFSLFGIHVFGLGFITSMLFILGTGVFFSSWLGNALLGIGELIIHRMPLIKNIYSASKQVSAALNPENESARAFQECCLIRHPRHGEYAFAFVTGKTTLQVGSTDLHLLSVYVPTNHVYIGDIFMMEEKDVIHTQLSVREGLELVVSVGMGLPEALVAKKVAKQL</sequence>
<dbReference type="AlphaFoldDB" id="A0A7R9V394"/>
<evidence type="ECO:0000313" key="3">
    <source>
        <dbReference type="EMBL" id="CAD8283641.1"/>
    </source>
</evidence>
<keyword evidence="2" id="KW-0812">Transmembrane</keyword>
<protein>
    <submittedName>
        <fullName evidence="3">Uncharacterized protein</fullName>
    </submittedName>
</protein>
<keyword evidence="2" id="KW-1133">Transmembrane helix</keyword>
<dbReference type="EMBL" id="HBEC01008072">
    <property type="protein sequence ID" value="CAD8283641.1"/>
    <property type="molecule type" value="Transcribed_RNA"/>
</dbReference>
<dbReference type="InterPro" id="IPR007462">
    <property type="entry name" value="COV1-like"/>
</dbReference>
<dbReference type="GO" id="GO:0005794">
    <property type="term" value="C:Golgi apparatus"/>
    <property type="evidence" value="ECO:0007669"/>
    <property type="project" value="TreeGrafter"/>
</dbReference>
<dbReference type="PANTHER" id="PTHR31876:SF26">
    <property type="entry name" value="PROTEIN LIKE COV 2"/>
    <property type="match status" value="1"/>
</dbReference>
<proteinExistence type="predicted"/>